<evidence type="ECO:0000313" key="1">
    <source>
        <dbReference type="EMBL" id="AMP08191.1"/>
    </source>
</evidence>
<protein>
    <submittedName>
        <fullName evidence="1">Pilus assembly, PilP family protein</fullName>
    </submittedName>
</protein>
<keyword evidence="2" id="KW-1185">Reference proteome</keyword>
<dbReference type="Proteomes" id="UP000071778">
    <property type="component" value="Chromosome"/>
</dbReference>
<name>A0A127QDV3_9BURK</name>
<dbReference type="InterPro" id="IPR007446">
    <property type="entry name" value="PilP"/>
</dbReference>
<accession>A0A127QDV3</accession>
<dbReference type="EMBL" id="CP013235">
    <property type="protein sequence ID" value="AMP08191.1"/>
    <property type="molecule type" value="Genomic_DNA"/>
</dbReference>
<dbReference type="PATRIC" id="fig|279058.18.peg.376"/>
<reference evidence="1 2" key="1">
    <citation type="submission" date="2015-11" db="EMBL/GenBank/DDBJ databases">
        <title>Exploring the genomic traits of fungus-feeding bacterial genus Collimonas.</title>
        <authorList>
            <person name="Song C."/>
            <person name="Schmidt R."/>
            <person name="de Jager V."/>
            <person name="Krzyzanowska D."/>
            <person name="Jongedijk E."/>
            <person name="Cankar K."/>
            <person name="Beekwilder J."/>
            <person name="van Veen A."/>
            <person name="de Boer W."/>
            <person name="van Veen J.A."/>
            <person name="Garbeva P."/>
        </authorList>
    </citation>
    <scope>NUCLEOTIDE SEQUENCE [LARGE SCALE GENOMIC DNA]</scope>
    <source>
        <strain evidence="1 2">Ter282</strain>
    </source>
</reference>
<evidence type="ECO:0000313" key="2">
    <source>
        <dbReference type="Proteomes" id="UP000071778"/>
    </source>
</evidence>
<gene>
    <name evidence="1" type="ORF">CAter282_0375</name>
</gene>
<organism evidence="1 2">
    <name type="scientific">Collimonas arenae</name>
    <dbReference type="NCBI Taxonomy" id="279058"/>
    <lineage>
        <taxon>Bacteria</taxon>
        <taxon>Pseudomonadati</taxon>
        <taxon>Pseudomonadota</taxon>
        <taxon>Betaproteobacteria</taxon>
        <taxon>Burkholderiales</taxon>
        <taxon>Oxalobacteraceae</taxon>
        <taxon>Collimonas</taxon>
    </lineage>
</organism>
<dbReference type="PIRSF" id="PIRSF016481">
    <property type="entry name" value="Pilus_assembly_PilP"/>
    <property type="match status" value="1"/>
</dbReference>
<dbReference type="Gene3D" id="2.30.30.830">
    <property type="match status" value="1"/>
</dbReference>
<dbReference type="RefSeq" id="WP_061536904.1">
    <property type="nucleotide sequence ID" value="NZ_CP013235.1"/>
</dbReference>
<proteinExistence type="predicted"/>
<dbReference type="PROSITE" id="PS51257">
    <property type="entry name" value="PROKAR_LIPOPROTEIN"/>
    <property type="match status" value="1"/>
</dbReference>
<sequence length="182" mass="20016">MTFFRIGRLTQVTFFVAIISTLSGCGDSGVQDVKEWMADAKSHAKVGIPKLTEPKKFVPFVYGGATSIDPYNPSKLLVALAKLQGKSNGLKPNLDRRRETLENYPLDTIKMVGTLQKVGLSYALLQVDKTVFQAKVGNYIGQNFGMVTAINESEVTLKEIVQDASGEWVERDAKLALQESTK</sequence>
<dbReference type="AlphaFoldDB" id="A0A127QDV3"/>
<dbReference type="Pfam" id="PF04351">
    <property type="entry name" value="PilP"/>
    <property type="match status" value="1"/>
</dbReference>